<dbReference type="AlphaFoldDB" id="A0A240ENH3"/>
<dbReference type="Gene3D" id="1.20.1600.10">
    <property type="entry name" value="Outer membrane efflux proteins (OEP)"/>
    <property type="match status" value="1"/>
</dbReference>
<evidence type="ECO:0000256" key="3">
    <source>
        <dbReference type="ARBA" id="ARBA00022448"/>
    </source>
</evidence>
<evidence type="ECO:0000256" key="5">
    <source>
        <dbReference type="ARBA" id="ARBA00022692"/>
    </source>
</evidence>
<dbReference type="InterPro" id="IPR010130">
    <property type="entry name" value="T1SS_OMP_TolC"/>
</dbReference>
<name>A0A240ENH3_9VIBR</name>
<evidence type="ECO:0000313" key="10">
    <source>
        <dbReference type="Proteomes" id="UP000219336"/>
    </source>
</evidence>
<dbReference type="PANTHER" id="PTHR30026">
    <property type="entry name" value="OUTER MEMBRANE PROTEIN TOLC"/>
    <property type="match status" value="1"/>
</dbReference>
<comment type="similarity">
    <text evidence="2">Belongs to the outer membrane factor (OMF) (TC 1.B.17) family.</text>
</comment>
<sequence length="443" mass="49813">MTLNRFTLTAAACFVALSLPVSSQTLEQAVATTLATNPDIKAAYNEYVSKRYDAEASVGAYRPKIDLDGGIGYERTNIDRDKDPQLNNRDASLTKKEISITLTQLLWDGNETLNDMDRTAAEAESVRYQLLADASDIALEVAQIYLDATKAYEILALSEANLEVHKKIYKDIKKRVDSGIGSTADLSQVEARIAKAHGNLLAAQNNLFDTHTQFKRLVGQAPLGLKYPRADEVAIPPTVDDALKLAMEHHPVIKVSQVDVDSARFQYQQTKGVNYPTFYIDAGHNWRDDAGGNIGTDNETRAMLRMRYNLYNGGSDSDRTEAAAYQLNKAKDFRDRTYRMVEEGLKLSWTGLEFTIQQREFLADHVDSASDTVVAYQKQYRIGKRTLLDVLNTENELFEARKGYLDAKYAEQFARYRVMNATGDLIAALRIDTPKEWNEKVEY</sequence>
<dbReference type="GO" id="GO:0015288">
    <property type="term" value="F:porin activity"/>
    <property type="evidence" value="ECO:0007669"/>
    <property type="project" value="TreeGrafter"/>
</dbReference>
<organism evidence="9 10">
    <name type="scientific">Vibrio thalassae</name>
    <dbReference type="NCBI Taxonomy" id="1243014"/>
    <lineage>
        <taxon>Bacteria</taxon>
        <taxon>Pseudomonadati</taxon>
        <taxon>Pseudomonadota</taxon>
        <taxon>Gammaproteobacteria</taxon>
        <taxon>Vibrionales</taxon>
        <taxon>Vibrionaceae</taxon>
        <taxon>Vibrio</taxon>
    </lineage>
</organism>
<feature type="signal peptide" evidence="8">
    <location>
        <begin position="1"/>
        <end position="23"/>
    </location>
</feature>
<evidence type="ECO:0000256" key="1">
    <source>
        <dbReference type="ARBA" id="ARBA00004442"/>
    </source>
</evidence>
<dbReference type="SUPFAM" id="SSF56954">
    <property type="entry name" value="Outer membrane efflux proteins (OEP)"/>
    <property type="match status" value="1"/>
</dbReference>
<feature type="chain" id="PRO_5012941347" evidence="8">
    <location>
        <begin position="24"/>
        <end position="443"/>
    </location>
</feature>
<dbReference type="Pfam" id="PF02321">
    <property type="entry name" value="OEP"/>
    <property type="match status" value="2"/>
</dbReference>
<comment type="subcellular location">
    <subcellularLocation>
        <location evidence="1">Cell outer membrane</location>
    </subcellularLocation>
</comment>
<dbReference type="GO" id="GO:0015562">
    <property type="term" value="F:efflux transmembrane transporter activity"/>
    <property type="evidence" value="ECO:0007669"/>
    <property type="project" value="InterPro"/>
</dbReference>
<dbReference type="NCBIfam" id="TIGR01844">
    <property type="entry name" value="type_I_sec_TolC"/>
    <property type="match status" value="1"/>
</dbReference>
<dbReference type="GO" id="GO:1990281">
    <property type="term" value="C:efflux pump complex"/>
    <property type="evidence" value="ECO:0007669"/>
    <property type="project" value="TreeGrafter"/>
</dbReference>
<evidence type="ECO:0000256" key="7">
    <source>
        <dbReference type="ARBA" id="ARBA00023237"/>
    </source>
</evidence>
<keyword evidence="3" id="KW-0813">Transport</keyword>
<dbReference type="PANTHER" id="PTHR30026:SF22">
    <property type="entry name" value="OUTER MEMBRANE EFFLUX PROTEIN"/>
    <property type="match status" value="1"/>
</dbReference>
<keyword evidence="10" id="KW-1185">Reference proteome</keyword>
<keyword evidence="4" id="KW-1134">Transmembrane beta strand</keyword>
<dbReference type="OrthoDB" id="9814637at2"/>
<keyword evidence="5" id="KW-0812">Transmembrane</keyword>
<accession>A0A240ENH3</accession>
<dbReference type="Proteomes" id="UP000219336">
    <property type="component" value="Unassembled WGS sequence"/>
</dbReference>
<evidence type="ECO:0000256" key="8">
    <source>
        <dbReference type="SAM" id="SignalP"/>
    </source>
</evidence>
<evidence type="ECO:0000313" key="9">
    <source>
        <dbReference type="EMBL" id="SNX50051.1"/>
    </source>
</evidence>
<keyword evidence="7" id="KW-0998">Cell outer membrane</keyword>
<keyword evidence="6" id="KW-0472">Membrane</keyword>
<evidence type="ECO:0000256" key="2">
    <source>
        <dbReference type="ARBA" id="ARBA00007613"/>
    </source>
</evidence>
<dbReference type="EMBL" id="OANU01000093">
    <property type="protein sequence ID" value="SNX50051.1"/>
    <property type="molecule type" value="Genomic_DNA"/>
</dbReference>
<protein>
    <submittedName>
        <fullName evidence="9">Outer membrane efflux protein BepC</fullName>
    </submittedName>
</protein>
<gene>
    <name evidence="9" type="primary">bepC</name>
    <name evidence="9" type="ORF">VTH8203_03699</name>
</gene>
<proteinExistence type="inferred from homology"/>
<dbReference type="RefSeq" id="WP_096994991.1">
    <property type="nucleotide sequence ID" value="NZ_JBHSII010000001.1"/>
</dbReference>
<dbReference type="GO" id="GO:0009279">
    <property type="term" value="C:cell outer membrane"/>
    <property type="evidence" value="ECO:0007669"/>
    <property type="project" value="UniProtKB-SubCell"/>
</dbReference>
<evidence type="ECO:0000256" key="4">
    <source>
        <dbReference type="ARBA" id="ARBA00022452"/>
    </source>
</evidence>
<keyword evidence="8" id="KW-0732">Signal</keyword>
<dbReference type="InterPro" id="IPR051906">
    <property type="entry name" value="TolC-like"/>
</dbReference>
<reference evidence="10" key="1">
    <citation type="submission" date="2016-06" db="EMBL/GenBank/DDBJ databases">
        <authorList>
            <person name="Rodrigo-Torres L."/>
            <person name="Arahal R.D."/>
            <person name="Lucena T."/>
        </authorList>
    </citation>
    <scope>NUCLEOTIDE SEQUENCE [LARGE SCALE GENOMIC DNA]</scope>
    <source>
        <strain evidence="10">CECT8203</strain>
    </source>
</reference>
<dbReference type="InterPro" id="IPR003423">
    <property type="entry name" value="OMP_efflux"/>
</dbReference>
<evidence type="ECO:0000256" key="6">
    <source>
        <dbReference type="ARBA" id="ARBA00023136"/>
    </source>
</evidence>